<evidence type="ECO:0000256" key="17">
    <source>
        <dbReference type="SAM" id="MobiDB-lite"/>
    </source>
</evidence>
<dbReference type="GO" id="GO:0006281">
    <property type="term" value="P:DNA repair"/>
    <property type="evidence" value="ECO:0007669"/>
    <property type="project" value="UniProtKB-KW"/>
</dbReference>
<dbReference type="InterPro" id="IPR028651">
    <property type="entry name" value="ING_fam"/>
</dbReference>
<evidence type="ECO:0000256" key="14">
    <source>
        <dbReference type="PIRSR" id="PIRSR628651-50"/>
    </source>
</evidence>
<dbReference type="PANTHER" id="PTHR10333">
    <property type="entry name" value="INHIBITOR OF GROWTH PROTEIN"/>
    <property type="match status" value="1"/>
</dbReference>
<dbReference type="InterPro" id="IPR011011">
    <property type="entry name" value="Znf_FYVE_PHD"/>
</dbReference>
<comment type="similarity">
    <text evidence="2">Belongs to the ING family.</text>
</comment>
<evidence type="ECO:0000256" key="11">
    <source>
        <dbReference type="ARBA" id="ARBA00037044"/>
    </source>
</evidence>
<evidence type="ECO:0000256" key="8">
    <source>
        <dbReference type="ARBA" id="ARBA00023204"/>
    </source>
</evidence>
<dbReference type="PROSITE" id="PS01359">
    <property type="entry name" value="ZF_PHD_1"/>
    <property type="match status" value="1"/>
</dbReference>
<feature type="binding site" evidence="15">
    <location>
        <position position="248"/>
    </location>
    <ligand>
        <name>Zn(2+)</name>
        <dbReference type="ChEBI" id="CHEBI:29105"/>
        <label>1</label>
    </ligand>
</feature>
<dbReference type="GO" id="GO:0006355">
    <property type="term" value="P:regulation of DNA-templated transcription"/>
    <property type="evidence" value="ECO:0007669"/>
    <property type="project" value="TreeGrafter"/>
</dbReference>
<dbReference type="SMART" id="SM00249">
    <property type="entry name" value="PHD"/>
    <property type="match status" value="1"/>
</dbReference>
<comment type="subcellular location">
    <subcellularLocation>
        <location evidence="1">Nucleus</location>
    </subcellularLocation>
</comment>
<evidence type="ECO:0000256" key="4">
    <source>
        <dbReference type="ARBA" id="ARBA00022763"/>
    </source>
</evidence>
<evidence type="ECO:0000256" key="1">
    <source>
        <dbReference type="ARBA" id="ARBA00004123"/>
    </source>
</evidence>
<keyword evidence="4" id="KW-0227">DNA damage</keyword>
<keyword evidence="10" id="KW-0469">Meiosis</keyword>
<feature type="binding site" evidence="15">
    <location>
        <position position="259"/>
    </location>
    <ligand>
        <name>Zn(2+)</name>
        <dbReference type="ChEBI" id="CHEBI:29105"/>
        <label>2</label>
    </ligand>
</feature>
<evidence type="ECO:0000256" key="16">
    <source>
        <dbReference type="PROSITE-ProRule" id="PRU00146"/>
    </source>
</evidence>
<feature type="site" description="Histone H3K4me3 binding" evidence="14">
    <location>
        <position position="268"/>
    </location>
</feature>
<dbReference type="GO" id="GO:0006325">
    <property type="term" value="P:chromatin organization"/>
    <property type="evidence" value="ECO:0007669"/>
    <property type="project" value="UniProtKB-KW"/>
</dbReference>
<feature type="binding site" evidence="15">
    <location>
        <position position="270"/>
    </location>
    <ligand>
        <name>Zn(2+)</name>
        <dbReference type="ChEBI" id="CHEBI:29105"/>
        <label>1</label>
    </ligand>
</feature>
<evidence type="ECO:0000256" key="13">
    <source>
        <dbReference type="ARBA" id="ARBA00042676"/>
    </source>
</evidence>
<comment type="function">
    <text evidence="11">Component of the NuA4 histone acetyltransferase complex which is involved in transcriptional activation of selected genes principally by acetylation of nucleosomal histone H4 and H2A. The NuA4 complex is also involved in DNA repair. Involved in cell cycle progression and meiosis.</text>
</comment>
<feature type="site" description="Histone H3K4me3 binding" evidence="14">
    <location>
        <position position="256"/>
    </location>
</feature>
<sequence length="303" mass="33045">MQKVLDRHIRRLDMGLRALTLREEFPADWNGPSLLTATGTNTPAAGRLRLGTGNIGSTGGMPNMAKVAQMRQLQTTGGKPAPPAVMMRQQREGSSDAAKLRRSITNPNPNPPPAASASMRQASLGPATPSLDVPPVSSRATSAQPSRSSVVVGARKQLPTSRKRPRPSNRKDRRRALAHNTPSTNASLSEDDQDGSAPPTPSSLQRSQHDGASDYQHQSLMRRPPGVHGGDNDNNNDDDDDQQPYCYCQKVSYGDMVGCDNQNCQYQWFHWECVGLKSEPKGSWLCPTCRKLPKKDLVIETKS</sequence>
<keyword evidence="20" id="KW-1185">Reference proteome</keyword>
<reference evidence="19" key="1">
    <citation type="journal article" date="2020" name="Stud. Mycol.">
        <title>101 Dothideomycetes genomes: a test case for predicting lifestyles and emergence of pathogens.</title>
        <authorList>
            <person name="Haridas S."/>
            <person name="Albert R."/>
            <person name="Binder M."/>
            <person name="Bloem J."/>
            <person name="Labutti K."/>
            <person name="Salamov A."/>
            <person name="Andreopoulos B."/>
            <person name="Baker S."/>
            <person name="Barry K."/>
            <person name="Bills G."/>
            <person name="Bluhm B."/>
            <person name="Cannon C."/>
            <person name="Castanera R."/>
            <person name="Culley D."/>
            <person name="Daum C."/>
            <person name="Ezra D."/>
            <person name="Gonzalez J."/>
            <person name="Henrissat B."/>
            <person name="Kuo A."/>
            <person name="Liang C."/>
            <person name="Lipzen A."/>
            <person name="Lutzoni F."/>
            <person name="Magnuson J."/>
            <person name="Mondo S."/>
            <person name="Nolan M."/>
            <person name="Ohm R."/>
            <person name="Pangilinan J."/>
            <person name="Park H.-J."/>
            <person name="Ramirez L."/>
            <person name="Alfaro M."/>
            <person name="Sun H."/>
            <person name="Tritt A."/>
            <person name="Yoshinaga Y."/>
            <person name="Zwiers L.-H."/>
            <person name="Turgeon B."/>
            <person name="Goodwin S."/>
            <person name="Spatafora J."/>
            <person name="Crous P."/>
            <person name="Grigoriev I."/>
        </authorList>
    </citation>
    <scope>NUCLEOTIDE SEQUENCE</scope>
    <source>
        <strain evidence="19">CBS 480.64</strain>
    </source>
</reference>
<evidence type="ECO:0000256" key="12">
    <source>
        <dbReference type="ARBA" id="ARBA00040138"/>
    </source>
</evidence>
<dbReference type="GO" id="GO:0005634">
    <property type="term" value="C:nucleus"/>
    <property type="evidence" value="ECO:0007669"/>
    <property type="project" value="UniProtKB-SubCell"/>
</dbReference>
<dbReference type="InterPro" id="IPR019787">
    <property type="entry name" value="Znf_PHD-finger"/>
</dbReference>
<evidence type="ECO:0000256" key="5">
    <source>
        <dbReference type="ARBA" id="ARBA00022771"/>
    </source>
</evidence>
<dbReference type="InterPro" id="IPR019786">
    <property type="entry name" value="Zinc_finger_PHD-type_CS"/>
</dbReference>
<proteinExistence type="inferred from homology"/>
<keyword evidence="9" id="KW-0539">Nucleus</keyword>
<evidence type="ECO:0000256" key="7">
    <source>
        <dbReference type="ARBA" id="ARBA00022853"/>
    </source>
</evidence>
<feature type="binding site" evidence="15">
    <location>
        <position position="246"/>
    </location>
    <ligand>
        <name>Zn(2+)</name>
        <dbReference type="ChEBI" id="CHEBI:29105"/>
        <label>1</label>
    </ligand>
</feature>
<feature type="binding site" evidence="15">
    <location>
        <position position="286"/>
    </location>
    <ligand>
        <name>Zn(2+)</name>
        <dbReference type="ChEBI" id="CHEBI:29105"/>
        <label>2</label>
    </ligand>
</feature>
<dbReference type="GO" id="GO:0051321">
    <property type="term" value="P:meiotic cell cycle"/>
    <property type="evidence" value="ECO:0007669"/>
    <property type="project" value="UniProtKB-KW"/>
</dbReference>
<keyword evidence="6 15" id="KW-0862">Zinc</keyword>
<protein>
    <recommendedName>
        <fullName evidence="12">Chromatin modification-related protein YNG2</fullName>
    </recommendedName>
    <alternativeName>
        <fullName evidence="13">ING1 homolog 2</fullName>
    </alternativeName>
</protein>
<evidence type="ECO:0000313" key="20">
    <source>
        <dbReference type="Proteomes" id="UP000799421"/>
    </source>
</evidence>
<evidence type="ECO:0000256" key="6">
    <source>
        <dbReference type="ARBA" id="ARBA00022833"/>
    </source>
</evidence>
<organism evidence="19 20">
    <name type="scientific">Piedraia hortae CBS 480.64</name>
    <dbReference type="NCBI Taxonomy" id="1314780"/>
    <lineage>
        <taxon>Eukaryota</taxon>
        <taxon>Fungi</taxon>
        <taxon>Dikarya</taxon>
        <taxon>Ascomycota</taxon>
        <taxon>Pezizomycotina</taxon>
        <taxon>Dothideomycetes</taxon>
        <taxon>Dothideomycetidae</taxon>
        <taxon>Capnodiales</taxon>
        <taxon>Piedraiaceae</taxon>
        <taxon>Piedraia</taxon>
    </lineage>
</organism>
<dbReference type="AlphaFoldDB" id="A0A6A7BVN8"/>
<name>A0A6A7BVN8_9PEZI</name>
<feature type="compositionally biased region" description="Basic residues" evidence="17">
    <location>
        <begin position="161"/>
        <end position="177"/>
    </location>
</feature>
<feature type="binding site" evidence="15">
    <location>
        <position position="289"/>
    </location>
    <ligand>
        <name>Zn(2+)</name>
        <dbReference type="ChEBI" id="CHEBI:29105"/>
        <label>2</label>
    </ligand>
</feature>
<evidence type="ECO:0000256" key="2">
    <source>
        <dbReference type="ARBA" id="ARBA00010210"/>
    </source>
</evidence>
<keyword evidence="3 15" id="KW-0479">Metal-binding</keyword>
<keyword evidence="5 16" id="KW-0863">Zinc-finger</keyword>
<dbReference type="PANTHER" id="PTHR10333:SF100">
    <property type="entry name" value="CHROMATIN MODIFICATION-RELATED PROTEIN YNG2"/>
    <property type="match status" value="1"/>
</dbReference>
<dbReference type="PROSITE" id="PS50016">
    <property type="entry name" value="ZF_PHD_2"/>
    <property type="match status" value="1"/>
</dbReference>
<feature type="compositionally biased region" description="Polar residues" evidence="17">
    <location>
        <begin position="138"/>
        <end position="149"/>
    </location>
</feature>
<evidence type="ECO:0000256" key="3">
    <source>
        <dbReference type="ARBA" id="ARBA00022723"/>
    </source>
</evidence>
<dbReference type="InterPro" id="IPR001965">
    <property type="entry name" value="Znf_PHD"/>
</dbReference>
<evidence type="ECO:0000313" key="19">
    <source>
        <dbReference type="EMBL" id="KAF2859416.1"/>
    </source>
</evidence>
<evidence type="ECO:0000256" key="9">
    <source>
        <dbReference type="ARBA" id="ARBA00023242"/>
    </source>
</evidence>
<dbReference type="CDD" id="cd15505">
    <property type="entry name" value="PHD_ING"/>
    <property type="match status" value="1"/>
</dbReference>
<dbReference type="SUPFAM" id="SSF57903">
    <property type="entry name" value="FYVE/PHD zinc finger"/>
    <property type="match status" value="1"/>
</dbReference>
<dbReference type="InterPro" id="IPR013083">
    <property type="entry name" value="Znf_RING/FYVE/PHD"/>
</dbReference>
<dbReference type="Proteomes" id="UP000799421">
    <property type="component" value="Unassembled WGS sequence"/>
</dbReference>
<dbReference type="GO" id="GO:0008270">
    <property type="term" value="F:zinc ion binding"/>
    <property type="evidence" value="ECO:0007669"/>
    <property type="project" value="UniProtKB-KW"/>
</dbReference>
<feature type="region of interest" description="Disordered" evidence="17">
    <location>
        <begin position="74"/>
        <end position="241"/>
    </location>
</feature>
<keyword evidence="7" id="KW-0156">Chromatin regulator</keyword>
<keyword evidence="8" id="KW-0234">DNA repair</keyword>
<gene>
    <name evidence="19" type="ORF">K470DRAFT_258901</name>
</gene>
<evidence type="ECO:0000259" key="18">
    <source>
        <dbReference type="PROSITE" id="PS50016"/>
    </source>
</evidence>
<accession>A0A6A7BVN8</accession>
<feature type="binding site" evidence="15">
    <location>
        <position position="273"/>
    </location>
    <ligand>
        <name>Zn(2+)</name>
        <dbReference type="ChEBI" id="CHEBI:29105"/>
        <label>1</label>
    </ligand>
</feature>
<feature type="binding site" evidence="15">
    <location>
        <position position="264"/>
    </location>
    <ligand>
        <name>Zn(2+)</name>
        <dbReference type="ChEBI" id="CHEBI:29105"/>
        <label>2</label>
    </ligand>
</feature>
<feature type="site" description="Histone H3K4me3 binding" evidence="14">
    <location>
        <position position="245"/>
    </location>
</feature>
<dbReference type="Gene3D" id="3.30.40.10">
    <property type="entry name" value="Zinc/RING finger domain, C3HC4 (zinc finger)"/>
    <property type="match status" value="1"/>
</dbReference>
<dbReference type="EMBL" id="MU005993">
    <property type="protein sequence ID" value="KAF2859416.1"/>
    <property type="molecule type" value="Genomic_DNA"/>
</dbReference>
<feature type="site" description="Histone H3K4me3 binding" evidence="14">
    <location>
        <position position="260"/>
    </location>
</feature>
<feature type="domain" description="PHD-type" evidence="18">
    <location>
        <begin position="243"/>
        <end position="292"/>
    </location>
</feature>
<evidence type="ECO:0000256" key="15">
    <source>
        <dbReference type="PIRSR" id="PIRSR628651-51"/>
    </source>
</evidence>
<evidence type="ECO:0000256" key="10">
    <source>
        <dbReference type="ARBA" id="ARBA00023254"/>
    </source>
</evidence>
<dbReference type="OrthoDB" id="2505961at2759"/>
<dbReference type="GO" id="GO:0035267">
    <property type="term" value="C:NuA4 histone acetyltransferase complex"/>
    <property type="evidence" value="ECO:0007669"/>
    <property type="project" value="TreeGrafter"/>
</dbReference>